<keyword evidence="2" id="KW-1185">Reference proteome</keyword>
<gene>
    <name evidence="1" type="ORF">BLA29_006503</name>
</gene>
<proteinExistence type="predicted"/>
<dbReference type="Proteomes" id="UP000194236">
    <property type="component" value="Unassembled WGS sequence"/>
</dbReference>
<name>A0A1Y3BG29_EURMA</name>
<comment type="caution">
    <text evidence="1">The sequence shown here is derived from an EMBL/GenBank/DDBJ whole genome shotgun (WGS) entry which is preliminary data.</text>
</comment>
<evidence type="ECO:0000313" key="2">
    <source>
        <dbReference type="Proteomes" id="UP000194236"/>
    </source>
</evidence>
<protein>
    <submittedName>
        <fullName evidence="1">Uncharacterized protein</fullName>
    </submittedName>
</protein>
<sequence length="296" mass="34481">MKHEQTRYRPVMLSHGVQCTGSEYLINRPGYLNSDGTYLEWDENNNLINGSETITNTLGFTLASRGYDVWLINFRGTYYSLNHTRLDVSDPEFWRFSMDEMIQIDLPSMIDYILYQTNHSSLSYIGHSQANVLMLKPGQLVFQNMKNVRSVLSTICSNRMMRWICYHVYDLAVGYQTSDINVDRFPVHIYNIPSGASNDNAIHHMQTWKKGHVSHYDYGVEKNLKFYNQSEPPIYDVTKINSTNIAFFQSSFDRISSIEGNIQLKQELTKPLLEDYVIDRKDFDHMSFVWSKKTGI</sequence>
<organism evidence="1 2">
    <name type="scientific">Euroglyphus maynei</name>
    <name type="common">Mayne's house dust mite</name>
    <dbReference type="NCBI Taxonomy" id="6958"/>
    <lineage>
        <taxon>Eukaryota</taxon>
        <taxon>Metazoa</taxon>
        <taxon>Ecdysozoa</taxon>
        <taxon>Arthropoda</taxon>
        <taxon>Chelicerata</taxon>
        <taxon>Arachnida</taxon>
        <taxon>Acari</taxon>
        <taxon>Acariformes</taxon>
        <taxon>Sarcoptiformes</taxon>
        <taxon>Astigmata</taxon>
        <taxon>Psoroptidia</taxon>
        <taxon>Analgoidea</taxon>
        <taxon>Pyroglyphidae</taxon>
        <taxon>Pyroglyphinae</taxon>
        <taxon>Euroglyphus</taxon>
    </lineage>
</organism>
<accession>A0A1Y3BG29</accession>
<evidence type="ECO:0000313" key="1">
    <source>
        <dbReference type="EMBL" id="OTF78125.1"/>
    </source>
</evidence>
<dbReference type="EMBL" id="MUJZ01029386">
    <property type="protein sequence ID" value="OTF78125.1"/>
    <property type="molecule type" value="Genomic_DNA"/>
</dbReference>
<dbReference type="PANTHER" id="PTHR11005">
    <property type="entry name" value="LYSOSOMAL ACID LIPASE-RELATED"/>
    <property type="match status" value="1"/>
</dbReference>
<dbReference type="SUPFAM" id="SSF53474">
    <property type="entry name" value="alpha/beta-Hydrolases"/>
    <property type="match status" value="1"/>
</dbReference>
<dbReference type="InterPro" id="IPR029058">
    <property type="entry name" value="AB_hydrolase_fold"/>
</dbReference>
<dbReference type="Gene3D" id="3.40.50.1820">
    <property type="entry name" value="alpha/beta hydrolase"/>
    <property type="match status" value="2"/>
</dbReference>
<dbReference type="AlphaFoldDB" id="A0A1Y3BG29"/>
<dbReference type="OrthoDB" id="6478351at2759"/>
<feature type="non-terminal residue" evidence="1">
    <location>
        <position position="296"/>
    </location>
</feature>
<reference evidence="1 2" key="1">
    <citation type="submission" date="2017-03" db="EMBL/GenBank/DDBJ databases">
        <title>Genome Survey of Euroglyphus maynei.</title>
        <authorList>
            <person name="Arlian L.G."/>
            <person name="Morgan M.S."/>
            <person name="Rider S.D."/>
        </authorList>
    </citation>
    <scope>NUCLEOTIDE SEQUENCE [LARGE SCALE GENOMIC DNA]</scope>
    <source>
        <strain evidence="1">Arlian Lab</strain>
        <tissue evidence="1">Whole body</tissue>
    </source>
</reference>